<dbReference type="EMBL" id="GBRH01224850">
    <property type="protein sequence ID" value="JAD73045.1"/>
    <property type="molecule type" value="Transcribed_RNA"/>
</dbReference>
<sequence>MMFSTCFWSNLTFTINT</sequence>
<accession>A0A0A9CI28</accession>
<name>A0A0A9CI28_ARUDO</name>
<protein>
    <submittedName>
        <fullName evidence="1">Uncharacterized protein</fullName>
    </submittedName>
</protein>
<organism evidence="1">
    <name type="scientific">Arundo donax</name>
    <name type="common">Giant reed</name>
    <name type="synonym">Donax arundinaceus</name>
    <dbReference type="NCBI Taxonomy" id="35708"/>
    <lineage>
        <taxon>Eukaryota</taxon>
        <taxon>Viridiplantae</taxon>
        <taxon>Streptophyta</taxon>
        <taxon>Embryophyta</taxon>
        <taxon>Tracheophyta</taxon>
        <taxon>Spermatophyta</taxon>
        <taxon>Magnoliopsida</taxon>
        <taxon>Liliopsida</taxon>
        <taxon>Poales</taxon>
        <taxon>Poaceae</taxon>
        <taxon>PACMAD clade</taxon>
        <taxon>Arundinoideae</taxon>
        <taxon>Arundineae</taxon>
        <taxon>Arundo</taxon>
    </lineage>
</organism>
<dbReference type="AlphaFoldDB" id="A0A0A9CI28"/>
<reference evidence="1" key="1">
    <citation type="submission" date="2014-09" db="EMBL/GenBank/DDBJ databases">
        <authorList>
            <person name="Magalhaes I.L.F."/>
            <person name="Oliveira U."/>
            <person name="Santos F.R."/>
            <person name="Vidigal T.H.D.A."/>
            <person name="Brescovit A.D."/>
            <person name="Santos A.J."/>
        </authorList>
    </citation>
    <scope>NUCLEOTIDE SEQUENCE</scope>
    <source>
        <tissue evidence="1">Shoot tissue taken approximately 20 cm above the soil surface</tissue>
    </source>
</reference>
<reference evidence="1" key="2">
    <citation type="journal article" date="2015" name="Data Brief">
        <title>Shoot transcriptome of the giant reed, Arundo donax.</title>
        <authorList>
            <person name="Barrero R.A."/>
            <person name="Guerrero F.D."/>
            <person name="Moolhuijzen P."/>
            <person name="Goolsby J.A."/>
            <person name="Tidwell J."/>
            <person name="Bellgard S.E."/>
            <person name="Bellgard M.I."/>
        </authorList>
    </citation>
    <scope>NUCLEOTIDE SEQUENCE</scope>
    <source>
        <tissue evidence="1">Shoot tissue taken approximately 20 cm above the soil surface</tissue>
    </source>
</reference>
<evidence type="ECO:0000313" key="1">
    <source>
        <dbReference type="EMBL" id="JAD73045.1"/>
    </source>
</evidence>
<proteinExistence type="predicted"/>